<accession>A0A0R2KG23</accession>
<evidence type="ECO:0000313" key="1">
    <source>
        <dbReference type="EMBL" id="KRN88345.1"/>
    </source>
</evidence>
<protein>
    <submittedName>
        <fullName evidence="1">Uncharacterized protein</fullName>
    </submittedName>
</protein>
<dbReference type="Pfam" id="PF20330">
    <property type="entry name" value="DUF6625"/>
    <property type="match status" value="1"/>
</dbReference>
<reference evidence="1 2" key="1">
    <citation type="journal article" date="2015" name="Genome Announc.">
        <title>Expanding the biotechnology potential of lactobacilli through comparative genomics of 213 strains and associated genera.</title>
        <authorList>
            <person name="Sun Z."/>
            <person name="Harris H.M."/>
            <person name="McCann A."/>
            <person name="Guo C."/>
            <person name="Argimon S."/>
            <person name="Zhang W."/>
            <person name="Yang X."/>
            <person name="Jeffery I.B."/>
            <person name="Cooney J.C."/>
            <person name="Kagawa T.F."/>
            <person name="Liu W."/>
            <person name="Song Y."/>
            <person name="Salvetti E."/>
            <person name="Wrobel A."/>
            <person name="Rasinkangas P."/>
            <person name="Parkhill J."/>
            <person name="Rea M.C."/>
            <person name="O'Sullivan O."/>
            <person name="Ritari J."/>
            <person name="Douillard F.P."/>
            <person name="Paul Ross R."/>
            <person name="Yang R."/>
            <person name="Briner A.E."/>
            <person name="Felis G.E."/>
            <person name="de Vos W.M."/>
            <person name="Barrangou R."/>
            <person name="Klaenhammer T.R."/>
            <person name="Caufield P.W."/>
            <person name="Cui Y."/>
            <person name="Zhang H."/>
            <person name="O'Toole P.W."/>
        </authorList>
    </citation>
    <scope>NUCLEOTIDE SEQUENCE [LARGE SCALE GENOMIC DNA]</scope>
    <source>
        <strain evidence="1 2">DSM 16698</strain>
    </source>
</reference>
<organism evidence="1 2">
    <name type="scientific">Lactobacillus amylovorus subsp. animalium DSM 16698</name>
    <dbReference type="NCBI Taxonomy" id="695563"/>
    <lineage>
        <taxon>Bacteria</taxon>
        <taxon>Bacillati</taxon>
        <taxon>Bacillota</taxon>
        <taxon>Bacilli</taxon>
        <taxon>Lactobacillales</taxon>
        <taxon>Lactobacillaceae</taxon>
        <taxon>Lactobacillus</taxon>
        <taxon>Lactobacillus amylovorus subsp. animalium</taxon>
    </lineage>
</organism>
<dbReference type="Proteomes" id="UP000051529">
    <property type="component" value="Unassembled WGS sequence"/>
</dbReference>
<dbReference type="InterPro" id="IPR046733">
    <property type="entry name" value="DUF6625"/>
</dbReference>
<evidence type="ECO:0000313" key="2">
    <source>
        <dbReference type="Proteomes" id="UP000051529"/>
    </source>
</evidence>
<dbReference type="EMBL" id="JQBQ01000043">
    <property type="protein sequence ID" value="KRN88345.1"/>
    <property type="molecule type" value="Genomic_DNA"/>
</dbReference>
<dbReference type="AlphaFoldDB" id="A0A0R2KG23"/>
<dbReference type="PATRIC" id="fig|695563.3.peg.1341"/>
<proteinExistence type="predicted"/>
<comment type="caution">
    <text evidence="1">The sequence shown here is derived from an EMBL/GenBank/DDBJ whole genome shotgun (WGS) entry which is preliminary data.</text>
</comment>
<name>A0A0R2KG23_LACAM</name>
<dbReference type="RefSeq" id="WP_056985735.1">
    <property type="nucleotide sequence ID" value="NZ_JQBQ01000043.1"/>
</dbReference>
<sequence>MKRACFIIPYFGKLPNYFQLFLNSCAPNKKFDWLIITNDNREFSYPKNVKKIFMEWNDFKRFAQKKFKEKLALEYPKKLCDFKPTYGYLFEDLIRQYSYWGYCDIDTIMGNLDEQLPLSFLNKYDKIFSLGHMVLFKNSFEINRAFLKPVNKEYYYKKALTSDKIEVFDETGNGKKNIDTIFVKNGYNVFHADWSYNPRVTPTKFKNVIYDYYTDDFYTENYKKSICIWDGHNIVRYVINNNNLKKESFLYVHLQQRKMKLGSNVLKAKAFSIIPNEFNLLDLPVDVSKNYIKKLKRKDLNLHYFRIMWKWKIANKLKNGR</sequence>
<gene>
    <name evidence="1" type="ORF">IV44_GL001286</name>
</gene>